<feature type="region of interest" description="Disordered" evidence="1">
    <location>
        <begin position="24"/>
        <end position="45"/>
    </location>
</feature>
<evidence type="ECO:0000256" key="2">
    <source>
        <dbReference type="SAM" id="SignalP"/>
    </source>
</evidence>
<feature type="chain" id="PRO_5042964642" description="Accessory gland protein" evidence="2">
    <location>
        <begin position="17"/>
        <end position="221"/>
    </location>
</feature>
<comment type="caution">
    <text evidence="3">The sequence shown here is derived from an EMBL/GenBank/DDBJ whole genome shotgun (WGS) entry which is preliminary data.</text>
</comment>
<evidence type="ECO:0008006" key="5">
    <source>
        <dbReference type="Google" id="ProtNLM"/>
    </source>
</evidence>
<sequence length="221" mass="23590">MFLALLTAWAPAFAPAGITNPFSSTTPSPSTANRPANGSSFNASDGVPNGPEYGTMLHNLSLGPLPCSAAWPYLHRRDMGVCKQLWPPGAPLPQVRCDAVGGYRQIADTFTTLIHGIGMYQTVSSRVDAGAGASRWSGWCVTQTSYEMRKVDSLPPGVPVAEDFVLAKSVSNSQEHDGDADADGKDFIFAIVSQGLRRYRVDFRPMVLGAIAALVTDEQCP</sequence>
<dbReference type="Proteomes" id="UP001378592">
    <property type="component" value="Unassembled WGS sequence"/>
</dbReference>
<evidence type="ECO:0000313" key="4">
    <source>
        <dbReference type="Proteomes" id="UP001378592"/>
    </source>
</evidence>
<feature type="compositionally biased region" description="Low complexity" evidence="1">
    <location>
        <begin position="24"/>
        <end position="36"/>
    </location>
</feature>
<dbReference type="AlphaFoldDB" id="A0AAN9VD77"/>
<keyword evidence="2" id="KW-0732">Signal</keyword>
<organism evidence="3 4">
    <name type="scientific">Gryllus longicercus</name>
    <dbReference type="NCBI Taxonomy" id="2509291"/>
    <lineage>
        <taxon>Eukaryota</taxon>
        <taxon>Metazoa</taxon>
        <taxon>Ecdysozoa</taxon>
        <taxon>Arthropoda</taxon>
        <taxon>Hexapoda</taxon>
        <taxon>Insecta</taxon>
        <taxon>Pterygota</taxon>
        <taxon>Neoptera</taxon>
        <taxon>Polyneoptera</taxon>
        <taxon>Orthoptera</taxon>
        <taxon>Ensifera</taxon>
        <taxon>Gryllidea</taxon>
        <taxon>Grylloidea</taxon>
        <taxon>Gryllidae</taxon>
        <taxon>Gryllinae</taxon>
        <taxon>Gryllus</taxon>
    </lineage>
</organism>
<reference evidence="3 4" key="1">
    <citation type="submission" date="2024-03" db="EMBL/GenBank/DDBJ databases">
        <title>The genome assembly and annotation of the cricket Gryllus longicercus Weissman &amp; Gray.</title>
        <authorList>
            <person name="Szrajer S."/>
            <person name="Gray D."/>
            <person name="Ylla G."/>
        </authorList>
    </citation>
    <scope>NUCLEOTIDE SEQUENCE [LARGE SCALE GENOMIC DNA]</scope>
    <source>
        <strain evidence="3">DAG 2021-001</strain>
        <tissue evidence="3">Whole body minus gut</tissue>
    </source>
</reference>
<proteinExistence type="predicted"/>
<feature type="signal peptide" evidence="2">
    <location>
        <begin position="1"/>
        <end position="16"/>
    </location>
</feature>
<keyword evidence="4" id="KW-1185">Reference proteome</keyword>
<evidence type="ECO:0000313" key="3">
    <source>
        <dbReference type="EMBL" id="KAK7862654.1"/>
    </source>
</evidence>
<accession>A0AAN9VD77</accession>
<evidence type="ECO:0000256" key="1">
    <source>
        <dbReference type="SAM" id="MobiDB-lite"/>
    </source>
</evidence>
<name>A0AAN9VD77_9ORTH</name>
<protein>
    <recommendedName>
        <fullName evidence="5">Accessory gland protein</fullName>
    </recommendedName>
</protein>
<gene>
    <name evidence="3" type="ORF">R5R35_002184</name>
</gene>
<dbReference type="EMBL" id="JAZDUA010000265">
    <property type="protein sequence ID" value="KAK7862654.1"/>
    <property type="molecule type" value="Genomic_DNA"/>
</dbReference>